<accession>Q9RRR5</accession>
<dbReference type="EnsemblBacteria" id="AAF11964">
    <property type="protein sequence ID" value="AAF11964"/>
    <property type="gene ID" value="DR_2421"/>
</dbReference>
<dbReference type="Pfam" id="PF01966">
    <property type="entry name" value="HD"/>
    <property type="match status" value="1"/>
</dbReference>
<dbReference type="HOGENOM" id="CLU_090635_1_1_0"/>
<dbReference type="eggNOG" id="COG2316">
    <property type="taxonomic scope" value="Bacteria"/>
</dbReference>
<dbReference type="InterPro" id="IPR006674">
    <property type="entry name" value="HD_domain"/>
</dbReference>
<gene>
    <name evidence="2" type="ordered locus">DR_2421</name>
</gene>
<evidence type="ECO:0000313" key="3">
    <source>
        <dbReference type="Proteomes" id="UP000002524"/>
    </source>
</evidence>
<dbReference type="SUPFAM" id="SSF109604">
    <property type="entry name" value="HD-domain/PDEase-like"/>
    <property type="match status" value="1"/>
</dbReference>
<dbReference type="PATRIC" id="fig|243230.17.peg.2657"/>
<dbReference type="EMBL" id="AE000513">
    <property type="protein sequence ID" value="AAF11964.1"/>
    <property type="molecule type" value="Genomic_DNA"/>
</dbReference>
<dbReference type="AlphaFoldDB" id="Q9RRR5"/>
<dbReference type="PaxDb" id="243230-DR_2421"/>
<dbReference type="KEGG" id="dra:DR_2421"/>
<dbReference type="Proteomes" id="UP000002524">
    <property type="component" value="Chromosome 1"/>
</dbReference>
<dbReference type="InParanoid" id="Q9RRR5"/>
<reference evidence="2 3" key="1">
    <citation type="journal article" date="1999" name="Science">
        <title>Genome sequence of the radioresistant bacterium Deinococcus radiodurans R1.</title>
        <authorList>
            <person name="White O."/>
            <person name="Eisen J.A."/>
            <person name="Heidelberg J.F."/>
            <person name="Hickey E.K."/>
            <person name="Peterson J.D."/>
            <person name="Dodson R.J."/>
            <person name="Haft D.H."/>
            <person name="Gwinn M.L."/>
            <person name="Nelson W.C."/>
            <person name="Richardson D.L."/>
            <person name="Moffat K.S."/>
            <person name="Qin H."/>
            <person name="Jiang L."/>
            <person name="Pamphile W."/>
            <person name="Crosby M."/>
            <person name="Shen M."/>
            <person name="Vamathevan J.J."/>
            <person name="Lam P."/>
            <person name="McDonald L."/>
            <person name="Utterback T."/>
            <person name="Zalewski C."/>
            <person name="Makarova K.S."/>
            <person name="Aravind L."/>
            <person name="Daly M.J."/>
            <person name="Minton K.W."/>
            <person name="Fleischmann R.D."/>
            <person name="Ketchum K.A."/>
            <person name="Nelson K.E."/>
            <person name="Salzberg S."/>
            <person name="Smith H.O."/>
            <person name="Venter J.C."/>
            <person name="Fraser C.M."/>
        </authorList>
    </citation>
    <scope>NUCLEOTIDE SEQUENCE [LARGE SCALE GENOMIC DNA]</scope>
    <source>
        <strain evidence="3">ATCC 13939 / DSM 20539 / JCM 16871 / LMG 4051 / NBRC 15346 / NCIMB 9279 / R1 / VKM B-1422</strain>
    </source>
</reference>
<dbReference type="PIR" id="E75276">
    <property type="entry name" value="E75276"/>
</dbReference>
<name>Q9RRR5_DEIRA</name>
<keyword evidence="3" id="KW-1185">Reference proteome</keyword>
<proteinExistence type="predicted"/>
<sequence length="205" mass="23255">MKYVMFEVSASLHSGLFLTTRRRTTIMAAMNRDEAYALMLEHTPSESLQRHMLNVETAMRWYARHWGEDEETYAVTGLLHDFDYELHPEEHPTWGVTYLRERTDASPEILDAIMGHAAYTGTPRTTRLAQTLFAVDELTGLIQAAALIRPDKDVRGVELSSLKKRFKNKGFAAGVNRDEVRQGAEELGVDLDEHFQNVLTAMQAG</sequence>
<dbReference type="PANTHER" id="PTHR38659:SF1">
    <property type="entry name" value="METAL DEPENDENT PHOSPHOHYDROLASE"/>
    <property type="match status" value="1"/>
</dbReference>
<evidence type="ECO:0000259" key="1">
    <source>
        <dbReference type="Pfam" id="PF01966"/>
    </source>
</evidence>
<dbReference type="OrthoDB" id="9801160at2"/>
<evidence type="ECO:0000313" key="2">
    <source>
        <dbReference type="EMBL" id="AAF11964.1"/>
    </source>
</evidence>
<organism evidence="2 3">
    <name type="scientific">Deinococcus radiodurans (strain ATCC 13939 / DSM 20539 / JCM 16871 / CCUG 27074 / LMG 4051 / NBRC 15346 / NCIMB 9279 / VKM B-1422 / R1)</name>
    <dbReference type="NCBI Taxonomy" id="243230"/>
    <lineage>
        <taxon>Bacteria</taxon>
        <taxon>Thermotogati</taxon>
        <taxon>Deinococcota</taxon>
        <taxon>Deinococci</taxon>
        <taxon>Deinococcales</taxon>
        <taxon>Deinococcaceae</taxon>
        <taxon>Deinococcus</taxon>
    </lineage>
</organism>
<dbReference type="STRING" id="243230.DR_2421"/>
<dbReference type="PANTHER" id="PTHR38659">
    <property type="entry name" value="METAL-DEPENDENT PHOSPHOHYDROLASE"/>
    <property type="match status" value="1"/>
</dbReference>
<dbReference type="Gene3D" id="1.10.3210.10">
    <property type="entry name" value="Hypothetical protein af1432"/>
    <property type="match status" value="1"/>
</dbReference>
<feature type="domain" description="HD" evidence="1">
    <location>
        <begin position="50"/>
        <end position="138"/>
    </location>
</feature>
<protein>
    <recommendedName>
        <fullName evidence="1">HD domain-containing protein</fullName>
    </recommendedName>
</protein>